<proteinExistence type="predicted"/>
<evidence type="ECO:0000313" key="1">
    <source>
        <dbReference type="EMBL" id="KAG8536445.1"/>
    </source>
</evidence>
<comment type="caution">
    <text evidence="1">The sequence shown here is derived from an EMBL/GenBank/DDBJ whole genome shotgun (WGS) entry which is preliminary data.</text>
</comment>
<name>A0AAV6YNT0_ENGPU</name>
<evidence type="ECO:0000313" key="2">
    <source>
        <dbReference type="Proteomes" id="UP000824782"/>
    </source>
</evidence>
<dbReference type="Proteomes" id="UP000824782">
    <property type="component" value="Unassembled WGS sequence"/>
</dbReference>
<dbReference type="AlphaFoldDB" id="A0AAV6YNT0"/>
<dbReference type="EMBL" id="WNYA01043456">
    <property type="protein sequence ID" value="KAG8536445.1"/>
    <property type="molecule type" value="Genomic_DNA"/>
</dbReference>
<sequence length="76" mass="8442">MASRISNLRVPFSLSNPPLTWEGQGVCRACSTPRRDKALGFYLSSEVGSATGLYGLWKSKLAEKSHSPTSWLQLWQ</sequence>
<protein>
    <submittedName>
        <fullName evidence="1">Uncharacterized protein</fullName>
    </submittedName>
</protein>
<keyword evidence="2" id="KW-1185">Reference proteome</keyword>
<reference evidence="1" key="1">
    <citation type="thesis" date="2020" institute="ProQuest LLC" country="789 East Eisenhower Parkway, Ann Arbor, MI, USA">
        <title>Comparative Genomics and Chromosome Evolution.</title>
        <authorList>
            <person name="Mudd A.B."/>
        </authorList>
    </citation>
    <scope>NUCLEOTIDE SEQUENCE</scope>
    <source>
        <strain evidence="1">237g6f4</strain>
        <tissue evidence="1">Blood</tissue>
    </source>
</reference>
<organism evidence="1 2">
    <name type="scientific">Engystomops pustulosus</name>
    <name type="common">Tungara frog</name>
    <name type="synonym">Physalaemus pustulosus</name>
    <dbReference type="NCBI Taxonomy" id="76066"/>
    <lineage>
        <taxon>Eukaryota</taxon>
        <taxon>Metazoa</taxon>
        <taxon>Chordata</taxon>
        <taxon>Craniata</taxon>
        <taxon>Vertebrata</taxon>
        <taxon>Euteleostomi</taxon>
        <taxon>Amphibia</taxon>
        <taxon>Batrachia</taxon>
        <taxon>Anura</taxon>
        <taxon>Neobatrachia</taxon>
        <taxon>Hyloidea</taxon>
        <taxon>Leptodactylidae</taxon>
        <taxon>Leiuperinae</taxon>
        <taxon>Engystomops</taxon>
    </lineage>
</organism>
<gene>
    <name evidence="1" type="ORF">GDO81_026348</name>
</gene>
<accession>A0AAV6YNT0</accession>